<evidence type="ECO:0000313" key="2">
    <source>
        <dbReference type="EMBL" id="MBW74020.1"/>
    </source>
</evidence>
<protein>
    <submittedName>
        <fullName evidence="2">Uncharacterized protein</fullName>
    </submittedName>
</protein>
<feature type="transmembrane region" description="Helical" evidence="1">
    <location>
        <begin position="9"/>
        <end position="27"/>
    </location>
</feature>
<reference evidence="2" key="1">
    <citation type="submission" date="2018-01" db="EMBL/GenBank/DDBJ databases">
        <title>An insight into the sialome of Amazonian anophelines.</title>
        <authorList>
            <person name="Ribeiro J.M."/>
            <person name="Scarpassa V."/>
            <person name="Calvo E."/>
        </authorList>
    </citation>
    <scope>NUCLEOTIDE SEQUENCE</scope>
</reference>
<keyword evidence="1" id="KW-1133">Transmembrane helix</keyword>
<keyword evidence="1" id="KW-0812">Transmembrane</keyword>
<keyword evidence="1" id="KW-0472">Membrane</keyword>
<accession>A0A2M4D8W9</accession>
<proteinExistence type="predicted"/>
<feature type="transmembrane region" description="Helical" evidence="1">
    <location>
        <begin position="73"/>
        <end position="94"/>
    </location>
</feature>
<feature type="transmembrane region" description="Helical" evidence="1">
    <location>
        <begin position="39"/>
        <end position="61"/>
    </location>
</feature>
<dbReference type="AlphaFoldDB" id="A0A2M4D8W9"/>
<sequence>MFLQSLHRVAKFFFVFVFFYDLADHAYPPVLSTILPTQIFKLFVLLIKEFCYFFFGSFCFSCSPEWLQCLSRITPLVELIILLAVSIYITSITLK</sequence>
<name>A0A2M4D8W9_ANODA</name>
<evidence type="ECO:0000256" key="1">
    <source>
        <dbReference type="SAM" id="Phobius"/>
    </source>
</evidence>
<organism evidence="2">
    <name type="scientific">Anopheles darlingi</name>
    <name type="common">Mosquito</name>
    <dbReference type="NCBI Taxonomy" id="43151"/>
    <lineage>
        <taxon>Eukaryota</taxon>
        <taxon>Metazoa</taxon>
        <taxon>Ecdysozoa</taxon>
        <taxon>Arthropoda</taxon>
        <taxon>Hexapoda</taxon>
        <taxon>Insecta</taxon>
        <taxon>Pterygota</taxon>
        <taxon>Neoptera</taxon>
        <taxon>Endopterygota</taxon>
        <taxon>Diptera</taxon>
        <taxon>Nematocera</taxon>
        <taxon>Culicoidea</taxon>
        <taxon>Culicidae</taxon>
        <taxon>Anophelinae</taxon>
        <taxon>Anopheles</taxon>
    </lineage>
</organism>
<dbReference type="EMBL" id="GGFL01009842">
    <property type="protein sequence ID" value="MBW74020.1"/>
    <property type="molecule type" value="Transcribed_RNA"/>
</dbReference>